<dbReference type="PANTHER" id="PTHR45623">
    <property type="entry name" value="CHROMODOMAIN-HELICASE-DNA-BINDING PROTEIN 3-RELATED-RELATED"/>
    <property type="match status" value="1"/>
</dbReference>
<feature type="domain" description="Helicase C-terminal" evidence="15">
    <location>
        <begin position="1150"/>
        <end position="1324"/>
    </location>
</feature>
<evidence type="ECO:0000259" key="12">
    <source>
        <dbReference type="PROSITE" id="PS50013"/>
    </source>
</evidence>
<dbReference type="InterPro" id="IPR019787">
    <property type="entry name" value="Znf_PHD-finger"/>
</dbReference>
<feature type="region of interest" description="Disordered" evidence="11">
    <location>
        <begin position="2031"/>
        <end position="2052"/>
    </location>
</feature>
<feature type="domain" description="PHD-type" evidence="13">
    <location>
        <begin position="390"/>
        <end position="437"/>
    </location>
</feature>
<name>A0ABR4QGC4_9CEST</name>
<dbReference type="SUPFAM" id="SSF57903">
    <property type="entry name" value="FYVE/PHD zinc finger"/>
    <property type="match status" value="2"/>
</dbReference>
<evidence type="ECO:0000256" key="5">
    <source>
        <dbReference type="ARBA" id="ARBA00022771"/>
    </source>
</evidence>
<dbReference type="InterPro" id="IPR049730">
    <property type="entry name" value="SNF2/RAD54-like_C"/>
</dbReference>
<dbReference type="InterPro" id="IPR000330">
    <property type="entry name" value="SNF2_N"/>
</dbReference>
<dbReference type="EMBL" id="JAKROA010000003">
    <property type="protein sequence ID" value="KAL5108490.1"/>
    <property type="molecule type" value="Genomic_DNA"/>
</dbReference>
<dbReference type="PROSITE" id="PS01359">
    <property type="entry name" value="ZF_PHD_1"/>
    <property type="match status" value="2"/>
</dbReference>
<evidence type="ECO:0000256" key="11">
    <source>
        <dbReference type="SAM" id="MobiDB-lite"/>
    </source>
</evidence>
<dbReference type="SMART" id="SM00298">
    <property type="entry name" value="CHROMO"/>
    <property type="match status" value="2"/>
</dbReference>
<dbReference type="CDD" id="cd18662">
    <property type="entry name" value="CD2_tandem_CHD3-4_like"/>
    <property type="match status" value="1"/>
</dbReference>
<evidence type="ECO:0000259" key="15">
    <source>
        <dbReference type="PROSITE" id="PS51194"/>
    </source>
</evidence>
<keyword evidence="17" id="KW-1185">Reference proteome</keyword>
<dbReference type="InterPro" id="IPR014001">
    <property type="entry name" value="Helicase_ATP-bd"/>
</dbReference>
<feature type="region of interest" description="Disordered" evidence="11">
    <location>
        <begin position="1"/>
        <end position="57"/>
    </location>
</feature>
<evidence type="ECO:0000256" key="1">
    <source>
        <dbReference type="ARBA" id="ARBA00004123"/>
    </source>
</evidence>
<evidence type="ECO:0000256" key="4">
    <source>
        <dbReference type="ARBA" id="ARBA00022741"/>
    </source>
</evidence>
<feature type="region of interest" description="Disordered" evidence="11">
    <location>
        <begin position="445"/>
        <end position="485"/>
    </location>
</feature>
<dbReference type="Pfam" id="PF08073">
    <property type="entry name" value="CHDNT"/>
    <property type="match status" value="1"/>
</dbReference>
<dbReference type="InterPro" id="IPR016197">
    <property type="entry name" value="Chromo-like_dom_sf"/>
</dbReference>
<dbReference type="InterPro" id="IPR027417">
    <property type="entry name" value="P-loop_NTPase"/>
</dbReference>
<dbReference type="Gene3D" id="3.40.50.300">
    <property type="entry name" value="P-loop containing nucleotide triphosphate hydrolases"/>
    <property type="match status" value="1"/>
</dbReference>
<dbReference type="Pfam" id="PF00628">
    <property type="entry name" value="PHD"/>
    <property type="match status" value="2"/>
</dbReference>
<dbReference type="InterPro" id="IPR001650">
    <property type="entry name" value="Helicase_C-like"/>
</dbReference>
<dbReference type="InterPro" id="IPR019786">
    <property type="entry name" value="Zinc_finger_PHD-type_CS"/>
</dbReference>
<dbReference type="InterPro" id="IPR013083">
    <property type="entry name" value="Znf_RING/FYVE/PHD"/>
</dbReference>
<dbReference type="InterPro" id="IPR038718">
    <property type="entry name" value="SNF2-like_sf"/>
</dbReference>
<dbReference type="Pfam" id="PF00271">
    <property type="entry name" value="Helicase_C"/>
    <property type="match status" value="1"/>
</dbReference>
<dbReference type="PANTHER" id="PTHR45623:SF17">
    <property type="entry name" value="CHROMODOMAIN-HELICASE-DNA-BINDING PROTEIN 3-RELATED"/>
    <property type="match status" value="1"/>
</dbReference>
<dbReference type="Gene3D" id="3.40.50.10810">
    <property type="entry name" value="Tandem AAA-ATPase domain"/>
    <property type="match status" value="1"/>
</dbReference>
<feature type="region of interest" description="Disordered" evidence="11">
    <location>
        <begin position="172"/>
        <end position="196"/>
    </location>
</feature>
<dbReference type="InterPro" id="IPR012957">
    <property type="entry name" value="CHD_C2"/>
</dbReference>
<dbReference type="Gene3D" id="3.30.40.10">
    <property type="entry name" value="Zinc/RING finger domain, C3HC4 (zinc finger)"/>
    <property type="match status" value="2"/>
</dbReference>
<proteinExistence type="predicted"/>
<dbReference type="SMART" id="SM00490">
    <property type="entry name" value="HELICc"/>
    <property type="match status" value="1"/>
</dbReference>
<dbReference type="InterPro" id="IPR009463">
    <property type="entry name" value="DUF1087"/>
</dbReference>
<feature type="region of interest" description="Disordered" evidence="11">
    <location>
        <begin position="1687"/>
        <end position="1706"/>
    </location>
</feature>
<dbReference type="SMART" id="SM01146">
    <property type="entry name" value="DUF1086"/>
    <property type="match status" value="1"/>
</dbReference>
<dbReference type="CDD" id="cd17994">
    <property type="entry name" value="DEXHc_CHD3_4_5"/>
    <property type="match status" value="1"/>
</dbReference>
<dbReference type="SMART" id="SM00249">
    <property type="entry name" value="PHD"/>
    <property type="match status" value="2"/>
</dbReference>
<evidence type="ECO:0000313" key="17">
    <source>
        <dbReference type="Proteomes" id="UP001651158"/>
    </source>
</evidence>
<organism evidence="16 17">
    <name type="scientific">Taenia crassiceps</name>
    <dbReference type="NCBI Taxonomy" id="6207"/>
    <lineage>
        <taxon>Eukaryota</taxon>
        <taxon>Metazoa</taxon>
        <taxon>Spiralia</taxon>
        <taxon>Lophotrochozoa</taxon>
        <taxon>Platyhelminthes</taxon>
        <taxon>Cestoda</taxon>
        <taxon>Eucestoda</taxon>
        <taxon>Cyclophyllidea</taxon>
        <taxon>Taeniidae</taxon>
        <taxon>Taenia</taxon>
    </lineage>
</organism>
<evidence type="ECO:0000259" key="14">
    <source>
        <dbReference type="PROSITE" id="PS51192"/>
    </source>
</evidence>
<feature type="compositionally biased region" description="Low complexity" evidence="11">
    <location>
        <begin position="240"/>
        <end position="265"/>
    </location>
</feature>
<feature type="compositionally biased region" description="Basic and acidic residues" evidence="11">
    <location>
        <begin position="565"/>
        <end position="574"/>
    </location>
</feature>
<feature type="compositionally biased region" description="Basic residues" evidence="11">
    <location>
        <begin position="269"/>
        <end position="279"/>
    </location>
</feature>
<dbReference type="CDD" id="cd18793">
    <property type="entry name" value="SF2_C_SNF"/>
    <property type="match status" value="1"/>
</dbReference>
<evidence type="ECO:0000256" key="8">
    <source>
        <dbReference type="ARBA" id="ARBA00022840"/>
    </source>
</evidence>
<dbReference type="PROSITE" id="PS51192">
    <property type="entry name" value="HELICASE_ATP_BIND_1"/>
    <property type="match status" value="1"/>
</dbReference>
<keyword evidence="3" id="KW-0677">Repeat</keyword>
<keyword evidence="7" id="KW-0862">Zinc</keyword>
<keyword evidence="6" id="KW-0378">Hydrolase</keyword>
<keyword evidence="5 10" id="KW-0863">Zinc-finger</keyword>
<evidence type="ECO:0000313" key="16">
    <source>
        <dbReference type="EMBL" id="KAL5108490.1"/>
    </source>
</evidence>
<dbReference type="InterPro" id="IPR001965">
    <property type="entry name" value="Znf_PHD"/>
</dbReference>
<gene>
    <name evidence="16" type="ORF">TcWFU_001467</name>
</gene>
<dbReference type="Gene3D" id="1.10.10.60">
    <property type="entry name" value="Homeodomain-like"/>
    <property type="match status" value="1"/>
</dbReference>
<dbReference type="PROSITE" id="PS50016">
    <property type="entry name" value="ZF_PHD_2"/>
    <property type="match status" value="2"/>
</dbReference>
<accession>A0ABR4QGC4</accession>
<feature type="domain" description="Helicase ATP-binding" evidence="14">
    <location>
        <begin position="834"/>
        <end position="1018"/>
    </location>
</feature>
<feature type="compositionally biased region" description="Acidic residues" evidence="11">
    <location>
        <begin position="299"/>
        <end position="316"/>
    </location>
</feature>
<dbReference type="InterPro" id="IPR000953">
    <property type="entry name" value="Chromo/chromo_shadow_dom"/>
</dbReference>
<sequence>MDSEIVPTDRKPKKRRSRPLSSEAQRRRNKMRRRNIDTGDDSSGSATKRRTARTTKEKTLEQLCEELGVEDVELTYSTDDFENWTVQKLFNQYVQPLIVEKNPHVPKEHIVQILDAKWKEFAIMNPYIPKGEEEPLMNCPASTVVKKDLPDDEEESSTLAAPSGSFVVEDEAEAEDTESAVVVTPTTPAVPRRASSRHLRAAAASAVVATATASSIGGGVGTAVAAPAAATATATEIPVESGEVSQSSPASSSAAATPASSQAAPLRIKISKKKKRKTPGGRSGSRRREGGGRLAGDNTSDEEFERQLEEAEALQEEEQKRRKQQRSLNARRAAAAARASVVATTGQMHVSASAPNLAASASGVKRSIIARVPLMGGNRQAEDGYETDHQDYCDVCQQGGNIMLCDTCPRAYHLVCLDPELEEVPEGVWSCPHCEKQGITAAHRSTTDPAIAGDEGTSTASEGPVHVPRKAATAGGAEEEGERDEHQEYCSECRDGGDLICCENCPASYHLGCLDPPLSQIPEGVWLCPRCGCKPLKARVSKILFWRWREPPKTAVSVMEDVERKGIEEDRGGKDGPLPPTPATTSDSQAGEGGQALTCSAAAVTAPHTSVRKKPTREFFVKFHEMSYWACEWVTELQLEVFHSLMLRVFSKKYDMEEPPLPEDGSSYRGRAREKAPDPQNLEERFYKWGVRPEWLQPQRIIDSRVTRQKEWFLVKWRDLPYDECTWEDAATTEVPEFERFVEEFRLMRGLFKGETSSVTTSKKKGSSSSVASATAAAIASAKKTSLSASLLKKIPPEKPITDLRKQLTKQPEYMDETGGELHPYQLEGLNWLRFSYGNKVDTILADEMGLGKTIQTIAFLYSLYKDGHSRGPFLVAAPLSTIINWEREFELWAPDFYVVTYVGDKDSRTVIREHEFTFEEGGVRGGSRVVKMRSGAQVRFHVLLTSYELISIDQALLSSIDWEVLVVDEAHRLKNNQSKFFRMLSTYKIAYKLLLTGTPLQNNLEELFHLLHFMSPAKFYDMQGFLDEFADISKEDQVKKLHEMLGKHLLRRLKADVLKNMPSKGEFIVRVELSPMQKKFYKFILTKNFDALSCRSGGAQPSLINVMMDLKKCCNHPYLFPSAAEDAPRLPNGAFEGSALRKACGKLELLSAMLQKLKAGGHRVLIFSQMTKMLDLLEDFLEAEGYKFERIDGNVTGQQRQDAIDRFNAIDSTSFVFLLSTRAGGLGINLATADTVIIYDSDWNPHNDIQAFSRAHRIGQANKVMIYRFVTRATVEERVTQVAKKKMMLTHLVVRPGLGGKGASQMSKKELDDILKFGTEDLFKHEDNDATDEHCIVYDDAALDRLLDRSQQGMEEKQMEMNDYLSSFKVAHYEKREIQDGDSEEPEDEDPNVEVIKQELDTNDPAYWEKLLRHHFEQAQEDQAKLLGKGKRHRKPVNYWANQQEDEEEWNDNTSDHDSNFSTKDEDDDEYDEKAGGGGEGMGSQIGRRVRREREGKMPPLLSRVNGQIEVLGFNIRQRRAFVNSVLRYGLPPPPSSLSMAGVSAASATASTAWHSRDLKGKPERVFRAYVALFMRHLCEPESMNQDNNATYSDGTPRDGISHQPILSRIGIMALVRKKVQEFEQINGLYSIPDSATVSDTTMAAMAGAATSNTAVGGEGSGCGRPEGASTPLTQPLCVTVTTSNANGNGGASCSDDASKASDKTEPMDISIVDETTVPVSTTTVPAVKNGEADAAAATMPLTIDEGDAMEPEGRLKIDETGAGSACDSMDVDEKPKVEAMEVDTVDEGAVKPEADAENRRHHRRSSFMFNIADGGFTELHTIWLNEQRALEENTEGYEIWHRKHDYWLLAGVVQHGYGRWQDIHNDPRFALVNEPFRGDQGKANYLEMKNRFLARRFKLLEQALIIEEQLRRAAHQNIVCDPKDTVQSLNRRFNELECLAVAQQQVYAEALAGNKSLVQLIHRALTMMEDYLAEMKQDVSRLLTLVPRMPPVSDRLNLSHTGLLTKLTQHLTAAKQAKLALQQLQQQQQQAVSNPATPVDSTASGVEEKT</sequence>
<evidence type="ECO:0000256" key="10">
    <source>
        <dbReference type="PROSITE-ProRule" id="PRU00146"/>
    </source>
</evidence>
<keyword evidence="9" id="KW-0539">Nucleus</keyword>
<evidence type="ECO:0000259" key="13">
    <source>
        <dbReference type="PROSITE" id="PS50016"/>
    </source>
</evidence>
<comment type="subcellular location">
    <subcellularLocation>
        <location evidence="1">Nucleus</location>
    </subcellularLocation>
</comment>
<comment type="caution">
    <text evidence="16">The sequence shown here is derived from an EMBL/GenBank/DDBJ whole genome shotgun (WGS) entry which is preliminary data.</text>
</comment>
<dbReference type="SMART" id="SM01147">
    <property type="entry name" value="DUF1087"/>
    <property type="match status" value="1"/>
</dbReference>
<dbReference type="InterPro" id="IPR011011">
    <property type="entry name" value="Znf_FYVE_PHD"/>
</dbReference>
<feature type="compositionally biased region" description="Polar residues" evidence="11">
    <location>
        <begin position="2034"/>
        <end position="2046"/>
    </location>
</feature>
<dbReference type="SMART" id="SM00487">
    <property type="entry name" value="DEXDc"/>
    <property type="match status" value="1"/>
</dbReference>
<dbReference type="InterPro" id="IPR009462">
    <property type="entry name" value="CHD_II_SANT-like"/>
</dbReference>
<dbReference type="Pfam" id="PF00176">
    <property type="entry name" value="SNF2-rel_dom"/>
    <property type="match status" value="1"/>
</dbReference>
<feature type="domain" description="PHD-type" evidence="13">
    <location>
        <begin position="487"/>
        <end position="534"/>
    </location>
</feature>
<evidence type="ECO:0000256" key="7">
    <source>
        <dbReference type="ARBA" id="ARBA00022833"/>
    </source>
</evidence>
<dbReference type="PROSITE" id="PS50013">
    <property type="entry name" value="CHROMO_2"/>
    <property type="match status" value="1"/>
</dbReference>
<dbReference type="InterPro" id="IPR023780">
    <property type="entry name" value="Chromo_domain"/>
</dbReference>
<dbReference type="CDD" id="cd18667">
    <property type="entry name" value="CD1_tandem_CHD3-4_like"/>
    <property type="match status" value="1"/>
</dbReference>
<dbReference type="Pfam" id="PF00385">
    <property type="entry name" value="Chromo"/>
    <property type="match status" value="1"/>
</dbReference>
<keyword evidence="2" id="KW-0479">Metal-binding</keyword>
<dbReference type="SUPFAM" id="SSF54160">
    <property type="entry name" value="Chromo domain-like"/>
    <property type="match status" value="2"/>
</dbReference>
<dbReference type="Pfam" id="PF06465">
    <property type="entry name" value="DUF1087"/>
    <property type="match status" value="1"/>
</dbReference>
<dbReference type="Pfam" id="PF08074">
    <property type="entry name" value="CHDCT2"/>
    <property type="match status" value="1"/>
</dbReference>
<protein>
    <submittedName>
        <fullName evidence="16">Chromodomain-helicase-DNA-binding protein 4</fullName>
    </submittedName>
</protein>
<feature type="domain" description="Chromo" evidence="12">
    <location>
        <begin position="696"/>
        <end position="745"/>
    </location>
</feature>
<dbReference type="SUPFAM" id="SSF52540">
    <property type="entry name" value="P-loop containing nucleoside triphosphate hydrolases"/>
    <property type="match status" value="2"/>
</dbReference>
<feature type="compositionally biased region" description="Low complexity" evidence="11">
    <location>
        <begin position="179"/>
        <end position="193"/>
    </location>
</feature>
<keyword evidence="4" id="KW-0547">Nucleotide-binding</keyword>
<keyword evidence="8" id="KW-0067">ATP-binding</keyword>
<evidence type="ECO:0000256" key="6">
    <source>
        <dbReference type="ARBA" id="ARBA00022801"/>
    </source>
</evidence>
<feature type="region of interest" description="Disordered" evidence="11">
    <location>
        <begin position="565"/>
        <end position="596"/>
    </location>
</feature>
<dbReference type="PROSITE" id="PS51194">
    <property type="entry name" value="HELICASE_CTER"/>
    <property type="match status" value="1"/>
</dbReference>
<dbReference type="Pfam" id="PF06461">
    <property type="entry name" value="CHDII_SANT-like"/>
    <property type="match status" value="1"/>
</dbReference>
<evidence type="ECO:0000256" key="2">
    <source>
        <dbReference type="ARBA" id="ARBA00022723"/>
    </source>
</evidence>
<evidence type="ECO:0000256" key="9">
    <source>
        <dbReference type="ARBA" id="ARBA00023242"/>
    </source>
</evidence>
<evidence type="ECO:0000256" key="3">
    <source>
        <dbReference type="ARBA" id="ARBA00022737"/>
    </source>
</evidence>
<dbReference type="CDD" id="cd15531">
    <property type="entry name" value="PHD1_CHD_II"/>
    <property type="match status" value="1"/>
</dbReference>
<feature type="region of interest" description="Disordered" evidence="11">
    <location>
        <begin position="1443"/>
        <end position="1488"/>
    </location>
</feature>
<dbReference type="CDD" id="cd15532">
    <property type="entry name" value="PHD2_CHD_II"/>
    <property type="match status" value="1"/>
</dbReference>
<dbReference type="Gene3D" id="2.40.50.40">
    <property type="match status" value="1"/>
</dbReference>
<feature type="region of interest" description="Disordered" evidence="11">
    <location>
        <begin position="240"/>
        <end position="331"/>
    </location>
</feature>
<reference evidence="16 17" key="1">
    <citation type="journal article" date="2022" name="Front. Cell. Infect. Microbiol.">
        <title>The Genomes of Two Strains of Taenia crassiceps the Animal Model for the Study of Human Cysticercosis.</title>
        <authorList>
            <person name="Bobes R.J."/>
            <person name="Estrada K."/>
            <person name="Rios-Valencia D.G."/>
            <person name="Calderon-Gallegos A."/>
            <person name="de la Torre P."/>
            <person name="Carrero J.C."/>
            <person name="Sanchez-Flores A."/>
            <person name="Laclette J.P."/>
        </authorList>
    </citation>
    <scope>NUCLEOTIDE SEQUENCE [LARGE SCALE GENOMIC DNA]</scope>
    <source>
        <strain evidence="16">WFUcys</strain>
    </source>
</reference>
<dbReference type="Proteomes" id="UP001651158">
    <property type="component" value="Unassembled WGS sequence"/>
</dbReference>
<dbReference type="InterPro" id="IPR012958">
    <property type="entry name" value="CHD_N"/>
</dbReference>